<evidence type="ECO:0000313" key="3">
    <source>
        <dbReference type="EMBL" id="GMA37895.1"/>
    </source>
</evidence>
<accession>A0ABQ6IKD4</accession>
<reference evidence="1" key="3">
    <citation type="submission" date="2023-02" db="EMBL/GenBank/DDBJ databases">
        <authorList>
            <person name="Sun Q."/>
            <person name="Mori K."/>
        </authorList>
    </citation>
    <scope>NUCLEOTIDE SEQUENCE</scope>
    <source>
        <strain evidence="1">NBRC 112299</strain>
    </source>
</reference>
<evidence type="ECO:0000313" key="1">
    <source>
        <dbReference type="EMBL" id="GMA37785.1"/>
    </source>
</evidence>
<protein>
    <submittedName>
        <fullName evidence="1">Uncharacterized protein</fullName>
    </submittedName>
</protein>
<dbReference type="EMBL" id="BSUN01000003">
    <property type="protein sequence ID" value="GMA37895.1"/>
    <property type="molecule type" value="Genomic_DNA"/>
</dbReference>
<reference evidence="4" key="2">
    <citation type="journal article" date="2019" name="Int. J. Syst. Evol. Microbiol.">
        <title>The Global Catalogue of Microorganisms (GCM) 10K type strain sequencing project: providing services to taxonomists for standard genome sequencing and annotation.</title>
        <authorList>
            <consortium name="The Broad Institute Genomics Platform"/>
            <consortium name="The Broad Institute Genome Sequencing Center for Infectious Disease"/>
            <person name="Wu L."/>
            <person name="Ma J."/>
        </authorList>
    </citation>
    <scope>NUCLEOTIDE SEQUENCE [LARGE SCALE GENOMIC DNA]</scope>
    <source>
        <strain evidence="4">NBRC 112299</strain>
    </source>
</reference>
<keyword evidence="4" id="KW-1185">Reference proteome</keyword>
<evidence type="ECO:0000313" key="4">
    <source>
        <dbReference type="Proteomes" id="UP001157125"/>
    </source>
</evidence>
<evidence type="ECO:0000313" key="2">
    <source>
        <dbReference type="EMBL" id="GMA37845.1"/>
    </source>
</evidence>
<comment type="caution">
    <text evidence="1">The sequence shown here is derived from an EMBL/GenBank/DDBJ whole genome shotgun (WGS) entry which is preliminary data.</text>
</comment>
<dbReference type="EMBL" id="BSUN01000002">
    <property type="protein sequence ID" value="GMA37785.1"/>
    <property type="molecule type" value="Genomic_DNA"/>
</dbReference>
<reference evidence="1" key="1">
    <citation type="journal article" date="2014" name="Int. J. Syst. Evol. Microbiol.">
        <title>Complete genome of a new Firmicutes species belonging to the dominant human colonic microbiota ('Ruminococcus bicirculans') reveals two chromosomes and a selective capacity to utilize plant glucans.</title>
        <authorList>
            <consortium name="NISC Comparative Sequencing Program"/>
            <person name="Wegmann U."/>
            <person name="Louis P."/>
            <person name="Goesmann A."/>
            <person name="Henrissat B."/>
            <person name="Duncan S.H."/>
            <person name="Flint H.J."/>
        </authorList>
    </citation>
    <scope>NUCLEOTIDE SEQUENCE</scope>
    <source>
        <strain evidence="1">NBRC 112299</strain>
    </source>
</reference>
<gene>
    <name evidence="1" type="ORF">GCM10025876_39890</name>
    <name evidence="2" type="ORF">GCM10025876_40490</name>
    <name evidence="3" type="ORF">GCM10025876_40990</name>
</gene>
<organism evidence="1 4">
    <name type="scientific">Demequina litorisediminis</name>
    <dbReference type="NCBI Taxonomy" id="1849022"/>
    <lineage>
        <taxon>Bacteria</taxon>
        <taxon>Bacillati</taxon>
        <taxon>Actinomycetota</taxon>
        <taxon>Actinomycetes</taxon>
        <taxon>Micrococcales</taxon>
        <taxon>Demequinaceae</taxon>
        <taxon>Demequina</taxon>
    </lineage>
</organism>
<dbReference type="EMBL" id="BSUN01000002">
    <property type="protein sequence ID" value="GMA37845.1"/>
    <property type="molecule type" value="Genomic_DNA"/>
</dbReference>
<sequence>MLTTQERTEALYEAATAVGDAKRHELATAAGALIAHALSMCPDAHRVYLIDTGESDRDAYGMIVDEIECPHHVIATSACAVARALDLGESEKLDPLAHASHLSADHLAWMIEALRMRAHTYTQRYSLATRDLDHIDSL</sequence>
<dbReference type="RefSeq" id="WP_284329504.1">
    <property type="nucleotide sequence ID" value="NZ_BSUN01000002.1"/>
</dbReference>
<proteinExistence type="predicted"/>
<dbReference type="Proteomes" id="UP001157125">
    <property type="component" value="Unassembled WGS sequence"/>
</dbReference>
<name>A0ABQ6IKD4_9MICO</name>